<dbReference type="OrthoDB" id="376826at2759"/>
<accession>A0A1D2VA15</accession>
<dbReference type="GeneID" id="30964938"/>
<name>A0A1D2VA15_9ASCO</name>
<dbReference type="RefSeq" id="XP_020044791.1">
    <property type="nucleotide sequence ID" value="XM_020191302.1"/>
</dbReference>
<organism evidence="1 2">
    <name type="scientific">Ascoidea rubescens DSM 1968</name>
    <dbReference type="NCBI Taxonomy" id="1344418"/>
    <lineage>
        <taxon>Eukaryota</taxon>
        <taxon>Fungi</taxon>
        <taxon>Dikarya</taxon>
        <taxon>Ascomycota</taxon>
        <taxon>Saccharomycotina</taxon>
        <taxon>Saccharomycetes</taxon>
        <taxon>Ascoideaceae</taxon>
        <taxon>Ascoidea</taxon>
    </lineage>
</organism>
<dbReference type="AlphaFoldDB" id="A0A1D2VA15"/>
<reference evidence="2" key="1">
    <citation type="submission" date="2016-05" db="EMBL/GenBank/DDBJ databases">
        <title>Comparative genomics of biotechnologically important yeasts.</title>
        <authorList>
            <consortium name="DOE Joint Genome Institute"/>
            <person name="Riley R."/>
            <person name="Haridas S."/>
            <person name="Wolfe K.H."/>
            <person name="Lopes M.R."/>
            <person name="Hittinger C.T."/>
            <person name="Goker M."/>
            <person name="Salamov A."/>
            <person name="Wisecaver J."/>
            <person name="Long T.M."/>
            <person name="Aerts A.L."/>
            <person name="Barry K."/>
            <person name="Choi C."/>
            <person name="Clum A."/>
            <person name="Coughlan A.Y."/>
            <person name="Deshpande S."/>
            <person name="Douglass A.P."/>
            <person name="Hanson S.J."/>
            <person name="Klenk H.-P."/>
            <person name="Labutti K."/>
            <person name="Lapidus A."/>
            <person name="Lindquist E."/>
            <person name="Lipzen A."/>
            <person name="Meier-Kolthoff J.P."/>
            <person name="Ohm R.A."/>
            <person name="Otillar R.P."/>
            <person name="Pangilinan J."/>
            <person name="Peng Y."/>
            <person name="Rokas A."/>
            <person name="Rosa C.A."/>
            <person name="Scheuner C."/>
            <person name="Sibirny A.A."/>
            <person name="Slot J.C."/>
            <person name="Stielow J.B."/>
            <person name="Sun H."/>
            <person name="Kurtzman C.P."/>
            <person name="Blackwell M."/>
            <person name="Grigoriev I.V."/>
            <person name="Jeffries T.W."/>
        </authorList>
    </citation>
    <scope>NUCLEOTIDE SEQUENCE [LARGE SCALE GENOMIC DNA]</scope>
    <source>
        <strain evidence="2">DSM 1968</strain>
    </source>
</reference>
<proteinExistence type="predicted"/>
<dbReference type="Proteomes" id="UP000095038">
    <property type="component" value="Unassembled WGS sequence"/>
</dbReference>
<protein>
    <submittedName>
        <fullName evidence="1">Uncharacterized protein</fullName>
    </submittedName>
</protein>
<evidence type="ECO:0000313" key="2">
    <source>
        <dbReference type="Proteomes" id="UP000095038"/>
    </source>
</evidence>
<dbReference type="InParanoid" id="A0A1D2VA15"/>
<dbReference type="EMBL" id="KV454492">
    <property type="protein sequence ID" value="ODV58484.1"/>
    <property type="molecule type" value="Genomic_DNA"/>
</dbReference>
<gene>
    <name evidence="1" type="ORF">ASCRUDRAFT_62455</name>
</gene>
<evidence type="ECO:0000313" key="1">
    <source>
        <dbReference type="EMBL" id="ODV58484.1"/>
    </source>
</evidence>
<keyword evidence="2" id="KW-1185">Reference proteome</keyword>
<sequence length="88" mass="9288">MSSALTADSINQTNLKITQIPETSSYVAHLSTLPALAALTGLVASFPVPKIFASNAIPLLIYMKDKNANQIPLDNGDADDADDEADDN</sequence>